<dbReference type="PANTHER" id="PTHR36842:SF1">
    <property type="entry name" value="PROTEIN TOLB"/>
    <property type="match status" value="1"/>
</dbReference>
<dbReference type="Gene3D" id="2.120.10.30">
    <property type="entry name" value="TolB, C-terminal domain"/>
    <property type="match status" value="2"/>
</dbReference>
<dbReference type="Pfam" id="PF07676">
    <property type="entry name" value="PD40"/>
    <property type="match status" value="5"/>
</dbReference>
<dbReference type="InterPro" id="IPR011659">
    <property type="entry name" value="WD40"/>
</dbReference>
<feature type="domain" description="Amidohydrolase-related" evidence="2">
    <location>
        <begin position="786"/>
        <end position="982"/>
    </location>
</feature>
<keyword evidence="4" id="KW-1185">Reference proteome</keyword>
<evidence type="ECO:0000256" key="1">
    <source>
        <dbReference type="ARBA" id="ARBA00009820"/>
    </source>
</evidence>
<dbReference type="SUPFAM" id="SSF51556">
    <property type="entry name" value="Metallo-dependent hydrolases"/>
    <property type="match status" value="1"/>
</dbReference>
<comment type="similarity">
    <text evidence="1">Belongs to the TolB family.</text>
</comment>
<dbReference type="Proteomes" id="UP000185151">
    <property type="component" value="Unassembled WGS sequence"/>
</dbReference>
<proteinExistence type="inferred from homology"/>
<dbReference type="Gene3D" id="3.40.50.10910">
    <property type="entry name" value="Amidohydrolase"/>
    <property type="match status" value="1"/>
</dbReference>
<protein>
    <submittedName>
        <fullName evidence="3">Imidazolonepropionase</fullName>
    </submittedName>
</protein>
<name>A0A1N6J0Q9_9BURK</name>
<organism evidence="3 4">
    <name type="scientific">Paraburkholderia phenazinium</name>
    <dbReference type="NCBI Taxonomy" id="60549"/>
    <lineage>
        <taxon>Bacteria</taxon>
        <taxon>Pseudomonadati</taxon>
        <taxon>Pseudomonadota</taxon>
        <taxon>Betaproteobacteria</taxon>
        <taxon>Burkholderiales</taxon>
        <taxon>Burkholderiaceae</taxon>
        <taxon>Paraburkholderia</taxon>
    </lineage>
</organism>
<evidence type="ECO:0000313" key="3">
    <source>
        <dbReference type="EMBL" id="SIO37833.1"/>
    </source>
</evidence>
<dbReference type="GO" id="GO:0016810">
    <property type="term" value="F:hydrolase activity, acting on carbon-nitrogen (but not peptide) bonds"/>
    <property type="evidence" value="ECO:0007669"/>
    <property type="project" value="InterPro"/>
</dbReference>
<dbReference type="InterPro" id="IPR032466">
    <property type="entry name" value="Metal_Hydrolase"/>
</dbReference>
<evidence type="ECO:0000259" key="2">
    <source>
        <dbReference type="Pfam" id="PF01979"/>
    </source>
</evidence>
<dbReference type="Gene3D" id="1.20.58.520">
    <property type="entry name" value="Amidohydrolase"/>
    <property type="match status" value="1"/>
</dbReference>
<sequence length="1069" mass="116895">MTGSSPQYDSQSLPLSLADIDEETIEVALEQGTNLAITLSPDRQRIAMDLQGILWVMPISGGEARRLTDDLGDIAWPRWSPDGARIVFQSYRSGNFHLWSIDPAGDDLRQLTHGEFDYREPCFSPDSRELAFASDRGGRFAIYAMDLASGAMRSIAAEAAELSEPAWSPDGAWIAFVRDGQLACVSSRGGDRVHPAVARCQHPGALLAAPAWTPGGQSLMYRMLTGKHRDWRTSRLCIDGTALTPEDVEVFPLPVAFVDDDIFLHTAHGEIRRSSLSRGFLGVVPFRATVAVKRHRYARRWRDYASDAPRRVKGISFPVISPDAGHVAFGALNQLWLLKIGDARPQPLTDDVYAKIWPAFSPDGKQLAYICDRGGNMDIWVRDLATGLDRQLTHAAHALKQCVWAPDGGRLACGSADGVIYVVDAKTGELTRTWHQTVWSGRPSWSPDGTRLTLAAVQPYSARYREARNTILIYDIESADTRYYPPAPQGALDVRNANGPLWIAGGGSHEGARSRLLFTMRGELWSLGIDAAFQPVGDSQRVTEILCDALSADATGRNVLFLSNAALYILELERGNLTPVPLDLEWTVHRPDHRTVIHAGRMWDGAADAALTDVDIVIERDRIVSVSPHDEARFSGADDPRTAHIDASALTVMPGMIDMHTHREMGNQLGARDPRIFLSFGITSTRGLSDNPYLALENKESVDAGKRAGPRHFGTGDALDGTRTFWDGMRPIADVAQLDRELERAAQLEYDLIKCYVRLPPDLQQRATLGAHALGIPITSHYLFPAVAFGGDGYEHMGETSRFGYSRTGSALGTMYDDVLALSAAAGCYRTPTLFGLEAMLGDTPSLIEDDRRVAVLFTHADREALRRAAAGGPSKPIPSVARQVDAIVRMIDAGVKVVTGSDYPMVAPAISLHLNLRAMVRYGMRPIDALKTATRDAGAALYPDLGTIVPGALADLVFVDGDPTVNIDDATHVNGVMIGGKYRTVESLLAPFEHVAQKGEFRAQSPARQVNDAANPTARAQYWWHDPRWIECVQASCCGMLVPLDLLAEGQPMRGFGTWGKGYRERAL</sequence>
<gene>
    <name evidence="3" type="ORF">SAMN05444165_2675</name>
</gene>
<dbReference type="AlphaFoldDB" id="A0A1N6J0Q9"/>
<reference evidence="3 4" key="1">
    <citation type="submission" date="2016-11" db="EMBL/GenBank/DDBJ databases">
        <authorList>
            <person name="Jaros S."/>
            <person name="Januszkiewicz K."/>
            <person name="Wedrychowicz H."/>
        </authorList>
    </citation>
    <scope>NUCLEOTIDE SEQUENCE [LARGE SCALE GENOMIC DNA]</scope>
    <source>
        <strain evidence="3 4">GAS95</strain>
    </source>
</reference>
<dbReference type="Gene3D" id="3.30.110.90">
    <property type="entry name" value="Amidohydrolase"/>
    <property type="match status" value="1"/>
</dbReference>
<dbReference type="RefSeq" id="WP_074296091.1">
    <property type="nucleotide sequence ID" value="NZ_FSRU01000001.1"/>
</dbReference>
<dbReference type="SUPFAM" id="SSF51338">
    <property type="entry name" value="Composite domain of metallo-dependent hydrolases"/>
    <property type="match status" value="1"/>
</dbReference>
<dbReference type="SUPFAM" id="SSF69304">
    <property type="entry name" value="Tricorn protease N-terminal domain"/>
    <property type="match status" value="2"/>
</dbReference>
<dbReference type="EMBL" id="FSRU01000001">
    <property type="protein sequence ID" value="SIO37833.1"/>
    <property type="molecule type" value="Genomic_DNA"/>
</dbReference>
<dbReference type="PANTHER" id="PTHR36842">
    <property type="entry name" value="PROTEIN TOLB HOMOLOG"/>
    <property type="match status" value="1"/>
</dbReference>
<dbReference type="InterPro" id="IPR006680">
    <property type="entry name" value="Amidohydro-rel"/>
</dbReference>
<dbReference type="Gene3D" id="2.30.40.10">
    <property type="entry name" value="Urease, subunit C, domain 1"/>
    <property type="match status" value="1"/>
</dbReference>
<dbReference type="InterPro" id="IPR011059">
    <property type="entry name" value="Metal-dep_hydrolase_composite"/>
</dbReference>
<dbReference type="InterPro" id="IPR011042">
    <property type="entry name" value="6-blade_b-propeller_TolB-like"/>
</dbReference>
<dbReference type="Pfam" id="PF01979">
    <property type="entry name" value="Amidohydro_1"/>
    <property type="match status" value="1"/>
</dbReference>
<accession>A0A1N6J0Q9</accession>
<evidence type="ECO:0000313" key="4">
    <source>
        <dbReference type="Proteomes" id="UP000185151"/>
    </source>
</evidence>